<feature type="transmembrane region" description="Helical" evidence="1">
    <location>
        <begin position="38"/>
        <end position="56"/>
    </location>
</feature>
<sequence length="72" mass="7738">MWHVLPNDVYGSTHVNVWTAASIAAALPSFIPNVTSKTGAIVSLAAALMAIQIIVIQRLQIQLPHSGQQTIY</sequence>
<keyword evidence="1" id="KW-0472">Membrane</keyword>
<comment type="caution">
    <text evidence="2">The sequence shown here is derived from an EMBL/GenBank/DDBJ whole genome shotgun (WGS) entry which is preliminary data.</text>
</comment>
<organism evidence="2 3">
    <name type="scientific">Clostridium estertheticum</name>
    <dbReference type="NCBI Taxonomy" id="238834"/>
    <lineage>
        <taxon>Bacteria</taxon>
        <taxon>Bacillati</taxon>
        <taxon>Bacillota</taxon>
        <taxon>Clostridia</taxon>
        <taxon>Eubacteriales</taxon>
        <taxon>Clostridiaceae</taxon>
        <taxon>Clostridium</taxon>
    </lineage>
</organism>
<reference evidence="2 3" key="1">
    <citation type="submission" date="2020-05" db="EMBL/GenBank/DDBJ databases">
        <title>Complete genome of Clostridium estertheticum subspecies estertheticum, isolated from Vacuum packed lamb meat from New Zealand imported to Switzerland.</title>
        <authorList>
            <person name="Wambui J."/>
            <person name="Stevens M.J.A."/>
            <person name="Stephan R."/>
        </authorList>
    </citation>
    <scope>NUCLEOTIDE SEQUENCE [LARGE SCALE GENOMIC DNA]</scope>
    <source>
        <strain evidence="2 3">CEST001</strain>
    </source>
</reference>
<protein>
    <submittedName>
        <fullName evidence="2">Uncharacterized protein</fullName>
    </submittedName>
</protein>
<keyword evidence="1" id="KW-1133">Transmembrane helix</keyword>
<dbReference type="GeneID" id="83594831"/>
<dbReference type="Proteomes" id="UP000531659">
    <property type="component" value="Unassembled WGS sequence"/>
</dbReference>
<dbReference type="EMBL" id="JABEYB010000025">
    <property type="protein sequence ID" value="NNU78518.1"/>
    <property type="molecule type" value="Genomic_DNA"/>
</dbReference>
<dbReference type="RefSeq" id="WP_171299070.1">
    <property type="nucleotide sequence ID" value="NZ_CP077617.1"/>
</dbReference>
<accession>A0A7Y3T004</accession>
<dbReference type="AlphaFoldDB" id="A0A7Y3T004"/>
<evidence type="ECO:0000313" key="2">
    <source>
        <dbReference type="EMBL" id="NNU78518.1"/>
    </source>
</evidence>
<keyword evidence="1" id="KW-0812">Transmembrane</keyword>
<gene>
    <name evidence="2" type="ORF">HLQ16_21695</name>
</gene>
<evidence type="ECO:0000256" key="1">
    <source>
        <dbReference type="SAM" id="Phobius"/>
    </source>
</evidence>
<name>A0A7Y3T004_9CLOT</name>
<evidence type="ECO:0000313" key="3">
    <source>
        <dbReference type="Proteomes" id="UP000531659"/>
    </source>
</evidence>
<proteinExistence type="predicted"/>